<feature type="domain" description="Interferon-related developmental regulator N-terminal" evidence="3">
    <location>
        <begin position="91"/>
        <end position="353"/>
    </location>
</feature>
<dbReference type="OrthoDB" id="18978at2759"/>
<name>A0A9W8BBY6_9FUNG</name>
<keyword evidence="5" id="KW-1185">Reference proteome</keyword>
<dbReference type="SUPFAM" id="SSF48371">
    <property type="entry name" value="ARM repeat"/>
    <property type="match status" value="1"/>
</dbReference>
<comment type="caution">
    <text evidence="4">The sequence shown here is derived from an EMBL/GenBank/DDBJ whole genome shotgun (WGS) entry which is preliminary data.</text>
</comment>
<accession>A0A9W8BBY6</accession>
<evidence type="ECO:0000259" key="3">
    <source>
        <dbReference type="Pfam" id="PF05004"/>
    </source>
</evidence>
<reference evidence="4" key="1">
    <citation type="submission" date="2022-07" db="EMBL/GenBank/DDBJ databases">
        <title>Phylogenomic reconstructions and comparative analyses of Kickxellomycotina fungi.</title>
        <authorList>
            <person name="Reynolds N.K."/>
            <person name="Stajich J.E."/>
            <person name="Barry K."/>
            <person name="Grigoriev I.V."/>
            <person name="Crous P."/>
            <person name="Smith M.E."/>
        </authorList>
    </citation>
    <scope>NUCLEOTIDE SEQUENCE</scope>
    <source>
        <strain evidence="4">RSA 567</strain>
    </source>
</reference>
<feature type="compositionally biased region" description="Acidic residues" evidence="2">
    <location>
        <begin position="55"/>
        <end position="67"/>
    </location>
</feature>
<comment type="similarity">
    <text evidence="1">Belongs to the IFRD family.</text>
</comment>
<dbReference type="InterPro" id="IPR007701">
    <property type="entry name" value="Interferon-rel_develop_reg_N"/>
</dbReference>
<dbReference type="EMBL" id="JANBQB010000009">
    <property type="protein sequence ID" value="KAJ1984868.1"/>
    <property type="molecule type" value="Genomic_DNA"/>
</dbReference>
<feature type="region of interest" description="Disordered" evidence="2">
    <location>
        <begin position="1"/>
        <end position="67"/>
    </location>
</feature>
<proteinExistence type="inferred from homology"/>
<dbReference type="PANTHER" id="PTHR12354">
    <property type="entry name" value="INTERFERON-RELATED DEVELOPMENTAL REGULATOR"/>
    <property type="match status" value="1"/>
</dbReference>
<dbReference type="InterPro" id="IPR016024">
    <property type="entry name" value="ARM-type_fold"/>
</dbReference>
<gene>
    <name evidence="4" type="primary">IFRD1</name>
    <name evidence="4" type="ORF">H4R34_000408</name>
</gene>
<dbReference type="PANTHER" id="PTHR12354:SF1">
    <property type="entry name" value="INTERFERON-RELATED DEVELOPMENTAL REGULATOR 1"/>
    <property type="match status" value="1"/>
</dbReference>
<evidence type="ECO:0000256" key="1">
    <source>
        <dbReference type="ARBA" id="ARBA00008828"/>
    </source>
</evidence>
<evidence type="ECO:0000313" key="4">
    <source>
        <dbReference type="EMBL" id="KAJ1984868.1"/>
    </source>
</evidence>
<evidence type="ECO:0000313" key="5">
    <source>
        <dbReference type="Proteomes" id="UP001151582"/>
    </source>
</evidence>
<organism evidence="4 5">
    <name type="scientific">Dimargaris verticillata</name>
    <dbReference type="NCBI Taxonomy" id="2761393"/>
    <lineage>
        <taxon>Eukaryota</taxon>
        <taxon>Fungi</taxon>
        <taxon>Fungi incertae sedis</taxon>
        <taxon>Zoopagomycota</taxon>
        <taxon>Kickxellomycotina</taxon>
        <taxon>Dimargaritomycetes</taxon>
        <taxon>Dimargaritales</taxon>
        <taxon>Dimargaritaceae</taxon>
        <taxon>Dimargaris</taxon>
    </lineage>
</organism>
<dbReference type="AlphaFoldDB" id="A0A9W8BBY6"/>
<protein>
    <submittedName>
        <fullName evidence="4">Interferon- developmental regulator 1</fullName>
    </submittedName>
</protein>
<sequence>MSLMQQSLRAALASSGGTPSKSKGANGLQKDKRTPMGSRRGTPRGTPAHSHPGSDAEEDDELSSDSEEMFSPYASTASIGAGDDATGLALDGQDDNALQEMMRAQIDSLNEKRTSTREEALQWLIRAMSMRYAAHAMDGSEETFFDALRRSIRAGKSSKETMLAARAMALWFVTLGAEREAEYDELASFLKPTIKSCRFPPVKAQCILTLAMGCFVACQDPYEIADTARFCHSIASMPKETPEVLESALVSLGLLLSCLNRTPRQVEQLFAETIAAHRTLLESNSLPVRIACGHNIALFYHTLGVPMVRALDVSQHTALLTTLQALATDSSRSRGKKERSQQRAVFRDVLHTVHTGESPVVRHRVMDHLLAFDDWAQIHRFFAFRTVLNQGLHTHFEENDLLHDVFGTAFATQQLIDPAGERVVHDTKSAVAKYRAIEKNRQLEQRYNQTLGMYNDSE</sequence>
<evidence type="ECO:0000256" key="2">
    <source>
        <dbReference type="SAM" id="MobiDB-lite"/>
    </source>
</evidence>
<dbReference type="Pfam" id="PF05004">
    <property type="entry name" value="IFRD"/>
    <property type="match status" value="1"/>
</dbReference>
<dbReference type="Proteomes" id="UP001151582">
    <property type="component" value="Unassembled WGS sequence"/>
</dbReference>
<dbReference type="InterPro" id="IPR039777">
    <property type="entry name" value="IFRD"/>
</dbReference>